<evidence type="ECO:0000313" key="3">
    <source>
        <dbReference type="Proteomes" id="UP001219934"/>
    </source>
</evidence>
<feature type="region of interest" description="Disordered" evidence="1">
    <location>
        <begin position="1"/>
        <end position="33"/>
    </location>
</feature>
<dbReference type="EMBL" id="JAPTMU010000001">
    <property type="protein sequence ID" value="KAJ4949111.1"/>
    <property type="molecule type" value="Genomic_DNA"/>
</dbReference>
<protein>
    <submittedName>
        <fullName evidence="2">Uncharacterized protein</fullName>
    </submittedName>
</protein>
<dbReference type="AlphaFoldDB" id="A0AAD6BUM5"/>
<reference evidence="2" key="1">
    <citation type="submission" date="2022-11" db="EMBL/GenBank/DDBJ databases">
        <title>Chromosome-level genome of Pogonophryne albipinna.</title>
        <authorList>
            <person name="Jo E."/>
        </authorList>
    </citation>
    <scope>NUCLEOTIDE SEQUENCE</scope>
    <source>
        <strain evidence="2">SGF0006</strain>
        <tissue evidence="2">Muscle</tissue>
    </source>
</reference>
<feature type="region of interest" description="Disordered" evidence="1">
    <location>
        <begin position="169"/>
        <end position="198"/>
    </location>
</feature>
<dbReference type="Proteomes" id="UP001219934">
    <property type="component" value="Unassembled WGS sequence"/>
</dbReference>
<accession>A0AAD6BUM5</accession>
<name>A0AAD6BUM5_9TELE</name>
<proteinExistence type="predicted"/>
<gene>
    <name evidence="2" type="ORF">JOQ06_020629</name>
</gene>
<keyword evidence="3" id="KW-1185">Reference proteome</keyword>
<evidence type="ECO:0000313" key="2">
    <source>
        <dbReference type="EMBL" id="KAJ4949111.1"/>
    </source>
</evidence>
<sequence length="218" mass="23771">MCVRAGQESPSDRSVRPQRPPPPELTPTPGEHLPSSYISSYDLYLKGFYTGAADNLAFRLTDEKVKAYLSLHPQMLDDFVLESVSAETLDRWLKRKTSSRPAVCVIDRRKGAGTALSGVYGSLDVLERAELSLFRELHTQRTVSQTNRIHQGPTGLALCPVELLTSETTSRDMQRLKGAQGRGREGGGGRGSSGSGCVEVKGETGGRWICHILELLSA</sequence>
<evidence type="ECO:0000256" key="1">
    <source>
        <dbReference type="SAM" id="MobiDB-lite"/>
    </source>
</evidence>
<comment type="caution">
    <text evidence="2">The sequence shown here is derived from an EMBL/GenBank/DDBJ whole genome shotgun (WGS) entry which is preliminary data.</text>
</comment>
<organism evidence="2 3">
    <name type="scientific">Pogonophryne albipinna</name>
    <dbReference type="NCBI Taxonomy" id="1090488"/>
    <lineage>
        <taxon>Eukaryota</taxon>
        <taxon>Metazoa</taxon>
        <taxon>Chordata</taxon>
        <taxon>Craniata</taxon>
        <taxon>Vertebrata</taxon>
        <taxon>Euteleostomi</taxon>
        <taxon>Actinopterygii</taxon>
        <taxon>Neopterygii</taxon>
        <taxon>Teleostei</taxon>
        <taxon>Neoteleostei</taxon>
        <taxon>Acanthomorphata</taxon>
        <taxon>Eupercaria</taxon>
        <taxon>Perciformes</taxon>
        <taxon>Notothenioidei</taxon>
        <taxon>Pogonophryne</taxon>
    </lineage>
</organism>